<comment type="caution">
    <text evidence="3">The sequence shown here is derived from an EMBL/GenBank/DDBJ whole genome shotgun (WGS) entry which is preliminary data.</text>
</comment>
<protein>
    <recommendedName>
        <fullName evidence="2">DUF6396 domain-containing protein</fullName>
    </recommendedName>
</protein>
<sequence length="393" mass="44402">MMARILKWILISVIVLIAIVIWAGNRFFNGIDLGGVGHSPSSNFIENYINKYQAEKIKMEKMAQLQANLAFVCKHEEKPELSAETQQLYNYALYHDLHNMWTGKRGDTVWNGLARYYRIAALNGDYKANIRLQYLLKSGRISADMPQTEVHNLNEELAKQLPATAYYNLYGYLDVGYGVRTEKDGQYAYLRKAANLGSREAQYVVADMLGEINDEETLQMRLNIIKQLRSCASEQGLGVASNFLGIGLKMDSKYSEALEAFHQGVKNGNSQSALRLANGFSDKTGSGDKLNFLNLQPDSERSRRYKIIEDYLYEKDYLQPKVPDLDDIVPLPPAPLPEWDGKIAFQRWYEGEAPPKPSEALMMKLANQAGGRVDNGLDLETGLPKKPKKITEK</sequence>
<dbReference type="EMBL" id="MLAB01000016">
    <property type="protein sequence ID" value="OOF72562.1"/>
    <property type="molecule type" value="Genomic_DNA"/>
</dbReference>
<evidence type="ECO:0000256" key="1">
    <source>
        <dbReference type="SAM" id="MobiDB-lite"/>
    </source>
</evidence>
<evidence type="ECO:0000313" key="4">
    <source>
        <dbReference type="Proteomes" id="UP000188998"/>
    </source>
</evidence>
<proteinExistence type="predicted"/>
<dbReference type="Proteomes" id="UP000188998">
    <property type="component" value="Unassembled WGS sequence"/>
</dbReference>
<dbReference type="AlphaFoldDB" id="A0AAJ3N0S3"/>
<dbReference type="RefSeq" id="WP_059368012.1">
    <property type="nucleotide sequence ID" value="NZ_BBXJ01000001.1"/>
</dbReference>
<dbReference type="InterPro" id="IPR045653">
    <property type="entry name" value="DUF6396"/>
</dbReference>
<reference evidence="3 4" key="1">
    <citation type="submission" date="2016-10" db="EMBL/GenBank/DDBJ databases">
        <title>Rodentibacter gen. nov. and new species.</title>
        <authorList>
            <person name="Christensen H."/>
        </authorList>
    </citation>
    <scope>NUCLEOTIDE SEQUENCE [LARGE SCALE GENOMIC DNA]</scope>
    <source>
        <strain evidence="3 4">199137021</strain>
    </source>
</reference>
<name>A0AAJ3N0S3_9PAST</name>
<dbReference type="InterPro" id="IPR011990">
    <property type="entry name" value="TPR-like_helical_dom_sf"/>
</dbReference>
<dbReference type="SUPFAM" id="SSF81901">
    <property type="entry name" value="HCP-like"/>
    <property type="match status" value="1"/>
</dbReference>
<dbReference type="Gene3D" id="1.25.40.10">
    <property type="entry name" value="Tetratricopeptide repeat domain"/>
    <property type="match status" value="1"/>
</dbReference>
<evidence type="ECO:0000259" key="2">
    <source>
        <dbReference type="Pfam" id="PF19933"/>
    </source>
</evidence>
<feature type="domain" description="DUF6396" evidence="2">
    <location>
        <begin position="272"/>
        <end position="384"/>
    </location>
</feature>
<dbReference type="Pfam" id="PF19933">
    <property type="entry name" value="DUF6396"/>
    <property type="match status" value="1"/>
</dbReference>
<gene>
    <name evidence="3" type="ORF">BKG90_03950</name>
</gene>
<keyword evidence="4" id="KW-1185">Reference proteome</keyword>
<feature type="region of interest" description="Disordered" evidence="1">
    <location>
        <begin position="372"/>
        <end position="393"/>
    </location>
</feature>
<accession>A0AAJ3N0S3</accession>
<evidence type="ECO:0000313" key="3">
    <source>
        <dbReference type="EMBL" id="OOF72562.1"/>
    </source>
</evidence>
<organism evidence="3 4">
    <name type="scientific">Rodentibacter caecimuris</name>
    <dbReference type="NCBI Taxonomy" id="1796644"/>
    <lineage>
        <taxon>Bacteria</taxon>
        <taxon>Pseudomonadati</taxon>
        <taxon>Pseudomonadota</taxon>
        <taxon>Gammaproteobacteria</taxon>
        <taxon>Pasteurellales</taxon>
        <taxon>Pasteurellaceae</taxon>
        <taxon>Rodentibacter</taxon>
    </lineage>
</organism>